<name>A0ACB6ZIA5_THEGA</name>
<dbReference type="Proteomes" id="UP000886501">
    <property type="component" value="Unassembled WGS sequence"/>
</dbReference>
<protein>
    <submittedName>
        <fullName evidence="1">Uncharacterized protein</fullName>
    </submittedName>
</protein>
<evidence type="ECO:0000313" key="1">
    <source>
        <dbReference type="EMBL" id="KAF9649254.1"/>
    </source>
</evidence>
<keyword evidence="2" id="KW-1185">Reference proteome</keyword>
<reference evidence="1" key="1">
    <citation type="submission" date="2019-10" db="EMBL/GenBank/DDBJ databases">
        <authorList>
            <consortium name="DOE Joint Genome Institute"/>
            <person name="Kuo A."/>
            <person name="Miyauchi S."/>
            <person name="Kiss E."/>
            <person name="Drula E."/>
            <person name="Kohler A."/>
            <person name="Sanchez-Garcia M."/>
            <person name="Andreopoulos B."/>
            <person name="Barry K.W."/>
            <person name="Bonito G."/>
            <person name="Buee M."/>
            <person name="Carver A."/>
            <person name="Chen C."/>
            <person name="Cichocki N."/>
            <person name="Clum A."/>
            <person name="Culley D."/>
            <person name="Crous P.W."/>
            <person name="Fauchery L."/>
            <person name="Girlanda M."/>
            <person name="Hayes R."/>
            <person name="Keri Z."/>
            <person name="Labutti K."/>
            <person name="Lipzen A."/>
            <person name="Lombard V."/>
            <person name="Magnuson J."/>
            <person name="Maillard F."/>
            <person name="Morin E."/>
            <person name="Murat C."/>
            <person name="Nolan M."/>
            <person name="Ohm R."/>
            <person name="Pangilinan J."/>
            <person name="Pereira M."/>
            <person name="Perotto S."/>
            <person name="Peter M."/>
            <person name="Riley R."/>
            <person name="Sitrit Y."/>
            <person name="Stielow B."/>
            <person name="Szollosi G."/>
            <person name="Zifcakova L."/>
            <person name="Stursova M."/>
            <person name="Spatafora J.W."/>
            <person name="Tedersoo L."/>
            <person name="Vaario L.-M."/>
            <person name="Yamada A."/>
            <person name="Yan M."/>
            <person name="Wang P."/>
            <person name="Xu J."/>
            <person name="Bruns T."/>
            <person name="Baldrian P."/>
            <person name="Vilgalys R."/>
            <person name="Henrissat B."/>
            <person name="Grigoriev I.V."/>
            <person name="Hibbett D."/>
            <person name="Nagy L.G."/>
            <person name="Martin F.M."/>
        </authorList>
    </citation>
    <scope>NUCLEOTIDE SEQUENCE</scope>
    <source>
        <strain evidence="1">P2</strain>
    </source>
</reference>
<dbReference type="EMBL" id="MU118000">
    <property type="protein sequence ID" value="KAF9649254.1"/>
    <property type="molecule type" value="Genomic_DNA"/>
</dbReference>
<evidence type="ECO:0000313" key="2">
    <source>
        <dbReference type="Proteomes" id="UP000886501"/>
    </source>
</evidence>
<reference evidence="1" key="2">
    <citation type="journal article" date="2020" name="Nat. Commun.">
        <title>Large-scale genome sequencing of mycorrhizal fungi provides insights into the early evolution of symbiotic traits.</title>
        <authorList>
            <person name="Miyauchi S."/>
            <person name="Kiss E."/>
            <person name="Kuo A."/>
            <person name="Drula E."/>
            <person name="Kohler A."/>
            <person name="Sanchez-Garcia M."/>
            <person name="Morin E."/>
            <person name="Andreopoulos B."/>
            <person name="Barry K.W."/>
            <person name="Bonito G."/>
            <person name="Buee M."/>
            <person name="Carver A."/>
            <person name="Chen C."/>
            <person name="Cichocki N."/>
            <person name="Clum A."/>
            <person name="Culley D."/>
            <person name="Crous P.W."/>
            <person name="Fauchery L."/>
            <person name="Girlanda M."/>
            <person name="Hayes R.D."/>
            <person name="Keri Z."/>
            <person name="LaButti K."/>
            <person name="Lipzen A."/>
            <person name="Lombard V."/>
            <person name="Magnuson J."/>
            <person name="Maillard F."/>
            <person name="Murat C."/>
            <person name="Nolan M."/>
            <person name="Ohm R.A."/>
            <person name="Pangilinan J."/>
            <person name="Pereira M.F."/>
            <person name="Perotto S."/>
            <person name="Peter M."/>
            <person name="Pfister S."/>
            <person name="Riley R."/>
            <person name="Sitrit Y."/>
            <person name="Stielow J.B."/>
            <person name="Szollosi G."/>
            <person name="Zifcakova L."/>
            <person name="Stursova M."/>
            <person name="Spatafora J.W."/>
            <person name="Tedersoo L."/>
            <person name="Vaario L.M."/>
            <person name="Yamada A."/>
            <person name="Yan M."/>
            <person name="Wang P."/>
            <person name="Xu J."/>
            <person name="Bruns T."/>
            <person name="Baldrian P."/>
            <person name="Vilgalys R."/>
            <person name="Dunand C."/>
            <person name="Henrissat B."/>
            <person name="Grigoriev I.V."/>
            <person name="Hibbett D."/>
            <person name="Nagy L.G."/>
            <person name="Martin F.M."/>
        </authorList>
    </citation>
    <scope>NUCLEOTIDE SEQUENCE</scope>
    <source>
        <strain evidence="1">P2</strain>
    </source>
</reference>
<accession>A0ACB6ZIA5</accession>
<sequence>MATYFLTAISLANLFSPGSTNEVEAAGLSEMATTIPLRKPRDDIPRPEKVKGYMDGVGEGGTERGGRERERIPDSLYPPQDFSGKIEKNAVGAQGKKSWQRAGLMFGPILLF</sequence>
<proteinExistence type="predicted"/>
<comment type="caution">
    <text evidence="1">The sequence shown here is derived from an EMBL/GenBank/DDBJ whole genome shotgun (WGS) entry which is preliminary data.</text>
</comment>
<organism evidence="1 2">
    <name type="scientific">Thelephora ganbajun</name>
    <name type="common">Ganba fungus</name>
    <dbReference type="NCBI Taxonomy" id="370292"/>
    <lineage>
        <taxon>Eukaryota</taxon>
        <taxon>Fungi</taxon>
        <taxon>Dikarya</taxon>
        <taxon>Basidiomycota</taxon>
        <taxon>Agaricomycotina</taxon>
        <taxon>Agaricomycetes</taxon>
        <taxon>Thelephorales</taxon>
        <taxon>Thelephoraceae</taxon>
        <taxon>Thelephora</taxon>
    </lineage>
</organism>
<gene>
    <name evidence="1" type="ORF">BDM02DRAFT_3260470</name>
</gene>